<protein>
    <recommendedName>
        <fullName evidence="3">C2H2-type domain-containing protein</fullName>
    </recommendedName>
</protein>
<dbReference type="InterPro" id="IPR013087">
    <property type="entry name" value="Znf_C2H2_type"/>
</dbReference>
<accession>A0AAE0TGH7</accession>
<gene>
    <name evidence="4" type="ORF">CHS0354_019554</name>
</gene>
<organism evidence="4 5">
    <name type="scientific">Potamilus streckersoni</name>
    <dbReference type="NCBI Taxonomy" id="2493646"/>
    <lineage>
        <taxon>Eukaryota</taxon>
        <taxon>Metazoa</taxon>
        <taxon>Spiralia</taxon>
        <taxon>Lophotrochozoa</taxon>
        <taxon>Mollusca</taxon>
        <taxon>Bivalvia</taxon>
        <taxon>Autobranchia</taxon>
        <taxon>Heteroconchia</taxon>
        <taxon>Palaeoheterodonta</taxon>
        <taxon>Unionida</taxon>
        <taxon>Unionoidea</taxon>
        <taxon>Unionidae</taxon>
        <taxon>Ambleminae</taxon>
        <taxon>Lampsilini</taxon>
        <taxon>Potamilus</taxon>
    </lineage>
</organism>
<evidence type="ECO:0000256" key="2">
    <source>
        <dbReference type="SAM" id="MobiDB-lite"/>
    </source>
</evidence>
<reference evidence="4" key="3">
    <citation type="submission" date="2023-05" db="EMBL/GenBank/DDBJ databases">
        <authorList>
            <person name="Smith C.H."/>
        </authorList>
    </citation>
    <scope>NUCLEOTIDE SEQUENCE</scope>
    <source>
        <strain evidence="4">CHS0354</strain>
        <tissue evidence="4">Mantle</tissue>
    </source>
</reference>
<dbReference type="Gene3D" id="3.30.160.60">
    <property type="entry name" value="Classic Zinc Finger"/>
    <property type="match status" value="1"/>
</dbReference>
<feature type="compositionally biased region" description="Polar residues" evidence="2">
    <location>
        <begin position="37"/>
        <end position="54"/>
    </location>
</feature>
<evidence type="ECO:0000256" key="1">
    <source>
        <dbReference type="PROSITE-ProRule" id="PRU00042"/>
    </source>
</evidence>
<dbReference type="EMBL" id="JAEAOA010001197">
    <property type="protein sequence ID" value="KAK3609543.1"/>
    <property type="molecule type" value="Genomic_DNA"/>
</dbReference>
<dbReference type="PROSITE" id="PS00028">
    <property type="entry name" value="ZINC_FINGER_C2H2_1"/>
    <property type="match status" value="1"/>
</dbReference>
<dbReference type="Proteomes" id="UP001195483">
    <property type="component" value="Unassembled WGS sequence"/>
</dbReference>
<evidence type="ECO:0000313" key="5">
    <source>
        <dbReference type="Proteomes" id="UP001195483"/>
    </source>
</evidence>
<reference evidence="4" key="1">
    <citation type="journal article" date="2021" name="Genome Biol. Evol.">
        <title>A High-Quality Reference Genome for a Parasitic Bivalve with Doubly Uniparental Inheritance (Bivalvia: Unionida).</title>
        <authorList>
            <person name="Smith C.H."/>
        </authorList>
    </citation>
    <scope>NUCLEOTIDE SEQUENCE</scope>
    <source>
        <strain evidence="4">CHS0354</strain>
    </source>
</reference>
<dbReference type="AlphaFoldDB" id="A0AAE0TGH7"/>
<proteinExistence type="predicted"/>
<keyword evidence="1" id="KW-0479">Metal-binding</keyword>
<evidence type="ECO:0000259" key="3">
    <source>
        <dbReference type="PROSITE" id="PS50157"/>
    </source>
</evidence>
<comment type="caution">
    <text evidence="4">The sequence shown here is derived from an EMBL/GenBank/DDBJ whole genome shotgun (WGS) entry which is preliminary data.</text>
</comment>
<dbReference type="InterPro" id="IPR036236">
    <property type="entry name" value="Znf_C2H2_sf"/>
</dbReference>
<reference evidence="4" key="2">
    <citation type="journal article" date="2021" name="Genome Biol. Evol.">
        <title>Developing a high-quality reference genome for a parasitic bivalve with doubly uniparental inheritance (Bivalvia: Unionida).</title>
        <authorList>
            <person name="Smith C.H."/>
        </authorList>
    </citation>
    <scope>NUCLEOTIDE SEQUENCE</scope>
    <source>
        <strain evidence="4">CHS0354</strain>
        <tissue evidence="4">Mantle</tissue>
    </source>
</reference>
<dbReference type="Pfam" id="PF13912">
    <property type="entry name" value="zf-C2H2_6"/>
    <property type="match status" value="2"/>
</dbReference>
<name>A0AAE0TGH7_9BIVA</name>
<dbReference type="PROSITE" id="PS50157">
    <property type="entry name" value="ZINC_FINGER_C2H2_2"/>
    <property type="match status" value="2"/>
</dbReference>
<feature type="domain" description="C2H2-type" evidence="3">
    <location>
        <begin position="183"/>
        <end position="210"/>
    </location>
</feature>
<dbReference type="GO" id="GO:0008270">
    <property type="term" value="F:zinc ion binding"/>
    <property type="evidence" value="ECO:0007669"/>
    <property type="project" value="UniProtKB-KW"/>
</dbReference>
<feature type="domain" description="C2H2-type" evidence="3">
    <location>
        <begin position="157"/>
        <end position="180"/>
    </location>
</feature>
<dbReference type="SUPFAM" id="SSF57667">
    <property type="entry name" value="beta-beta-alpha zinc fingers"/>
    <property type="match status" value="1"/>
</dbReference>
<keyword evidence="1" id="KW-0862">Zinc</keyword>
<dbReference type="SMART" id="SM00355">
    <property type="entry name" value="ZnF_C2H2"/>
    <property type="match status" value="2"/>
</dbReference>
<feature type="compositionally biased region" description="Low complexity" evidence="2">
    <location>
        <begin position="1"/>
        <end position="13"/>
    </location>
</feature>
<evidence type="ECO:0000313" key="4">
    <source>
        <dbReference type="EMBL" id="KAK3609543.1"/>
    </source>
</evidence>
<keyword evidence="1" id="KW-0863">Zinc-finger</keyword>
<keyword evidence="5" id="KW-1185">Reference proteome</keyword>
<sequence length="253" mass="27588">MSPTKKAAAPSKVAVKKARPSRFKVQDAAKRPIKKAPSSTPTANNPQPGTSTEEASMDPHLINVITQEVSDRHNTHITRDSNNRFDHRVEMLRPSTENSPQTGFPYVPAVPKETTPAASMVSRAILENIFSLKGLRSFKYINEQTGVNIEFSLDQLFECEECELTYPTEGVLLEHVKHYHGRFVCASCKQHFESEKALVTHTRIHDGLMAGGIIWGGIAGAKIGAPFGPVGVIVGTAAGVVTGIIYSQLQKKT</sequence>
<feature type="region of interest" description="Disordered" evidence="2">
    <location>
        <begin position="1"/>
        <end position="57"/>
    </location>
</feature>